<keyword evidence="2" id="KW-1003">Cell membrane</keyword>
<evidence type="ECO:0000256" key="2">
    <source>
        <dbReference type="ARBA" id="ARBA00022475"/>
    </source>
</evidence>
<keyword evidence="7" id="KW-0325">Glycoprotein</keyword>
<evidence type="ECO:0000256" key="4">
    <source>
        <dbReference type="ARBA" id="ARBA00022989"/>
    </source>
</evidence>
<dbReference type="AlphaFoldDB" id="A0AAU9VCM9"/>
<gene>
    <name evidence="10" type="ORF">EEDITHA_LOCUS21976</name>
</gene>
<evidence type="ECO:0000256" key="8">
    <source>
        <dbReference type="SAM" id="Phobius"/>
    </source>
</evidence>
<feature type="transmembrane region" description="Helical" evidence="8">
    <location>
        <begin position="394"/>
        <end position="415"/>
    </location>
</feature>
<dbReference type="EMBL" id="CAKOGL010000031">
    <property type="protein sequence ID" value="CAH2108001.1"/>
    <property type="molecule type" value="Genomic_DNA"/>
</dbReference>
<organism evidence="10 11">
    <name type="scientific">Euphydryas editha</name>
    <name type="common">Edith's checkerspot</name>
    <dbReference type="NCBI Taxonomy" id="104508"/>
    <lineage>
        <taxon>Eukaryota</taxon>
        <taxon>Metazoa</taxon>
        <taxon>Ecdysozoa</taxon>
        <taxon>Arthropoda</taxon>
        <taxon>Hexapoda</taxon>
        <taxon>Insecta</taxon>
        <taxon>Pterygota</taxon>
        <taxon>Neoptera</taxon>
        <taxon>Endopterygota</taxon>
        <taxon>Lepidoptera</taxon>
        <taxon>Glossata</taxon>
        <taxon>Ditrysia</taxon>
        <taxon>Papilionoidea</taxon>
        <taxon>Nymphalidae</taxon>
        <taxon>Nymphalinae</taxon>
        <taxon>Euphydryas</taxon>
    </lineage>
</organism>
<dbReference type="InterPro" id="IPR056198">
    <property type="entry name" value="LBD_receptor"/>
</dbReference>
<comment type="caution">
    <text evidence="10">The sequence shown here is derived from an EMBL/GenBank/DDBJ whole genome shotgun (WGS) entry which is preliminary data.</text>
</comment>
<comment type="subcellular location">
    <subcellularLocation>
        <location evidence="1">Cell membrane</location>
        <topology evidence="1">Multi-pass membrane protein</topology>
    </subcellularLocation>
</comment>
<feature type="transmembrane region" description="Helical" evidence="8">
    <location>
        <begin position="63"/>
        <end position="84"/>
    </location>
</feature>
<dbReference type="InterPro" id="IPR052192">
    <property type="entry name" value="Insect_Ionotropic_Sensory_Rcpt"/>
</dbReference>
<proteinExistence type="predicted"/>
<evidence type="ECO:0000256" key="3">
    <source>
        <dbReference type="ARBA" id="ARBA00022692"/>
    </source>
</evidence>
<dbReference type="Gene3D" id="3.40.190.10">
    <property type="entry name" value="Periplasmic binding protein-like II"/>
    <property type="match status" value="1"/>
</dbReference>
<feature type="transmembrane region" description="Helical" evidence="8">
    <location>
        <begin position="623"/>
        <end position="646"/>
    </location>
</feature>
<keyword evidence="4 8" id="KW-1133">Transmembrane helix</keyword>
<evidence type="ECO:0000259" key="9">
    <source>
        <dbReference type="Pfam" id="PF24061"/>
    </source>
</evidence>
<evidence type="ECO:0000256" key="6">
    <source>
        <dbReference type="ARBA" id="ARBA00023170"/>
    </source>
</evidence>
<accession>A0AAU9VCM9</accession>
<keyword evidence="6" id="KW-0675">Receptor</keyword>
<reference evidence="10" key="1">
    <citation type="submission" date="2022-03" db="EMBL/GenBank/DDBJ databases">
        <authorList>
            <person name="Tunstrom K."/>
        </authorList>
    </citation>
    <scope>NUCLEOTIDE SEQUENCE</scope>
</reference>
<keyword evidence="3 8" id="KW-0812">Transmembrane</keyword>
<protein>
    <recommendedName>
        <fullName evidence="9">Putative ionotropic receptor ligand binding domain-containing protein</fullName>
    </recommendedName>
</protein>
<dbReference type="GO" id="GO:0005886">
    <property type="term" value="C:plasma membrane"/>
    <property type="evidence" value="ECO:0007669"/>
    <property type="project" value="UniProtKB-SubCell"/>
</dbReference>
<evidence type="ECO:0000256" key="1">
    <source>
        <dbReference type="ARBA" id="ARBA00004651"/>
    </source>
</evidence>
<dbReference type="PANTHER" id="PTHR42643:SF30">
    <property type="entry name" value="IONOTROPIC RECEPTOR 40A-RELATED"/>
    <property type="match status" value="1"/>
</dbReference>
<dbReference type="Pfam" id="PF24061">
    <property type="entry name" value="LBD_receptor"/>
    <property type="match status" value="1"/>
</dbReference>
<keyword evidence="5 8" id="KW-0472">Membrane</keyword>
<dbReference type="PANTHER" id="PTHR42643">
    <property type="entry name" value="IONOTROPIC RECEPTOR 20A-RELATED"/>
    <property type="match status" value="1"/>
</dbReference>
<feature type="domain" description="Putative ionotropic receptor ligand binding" evidence="9">
    <location>
        <begin position="129"/>
        <end position="260"/>
    </location>
</feature>
<evidence type="ECO:0000313" key="11">
    <source>
        <dbReference type="Proteomes" id="UP001153954"/>
    </source>
</evidence>
<sequence>MSNGNCKTVAVDQPLVPEDVHHTTIEIYFDIYLTSPLKSAPFNTFNFAAADFGSINTQPKDSILCKLATMLVVFLTFFLCAHSFTENNFFLEIPEQNEDLQICIFDIIKKYFHEYKYIAYIDINGDNHIIKTVNSALIVHVTSRTSEAKMVVTSEGYLITARNTNYFTQRFSILAKEPFWNPYGRFLIFIKHLINEDLRTVFDVLLKYHVINVVIIDESDTNLYTYNPFENYLCGRSYDRIIDYGKCSNSCNKDLYPHKLITGLKNCTFKVDCPHWPPFSMDPVRNKNINLPGIEQFVFNEISTLEDFKLNYSYNVDGEIFTIVQTNMFVNGPLDSLQKGETDVILGGMLLTQPRTRAFSYISSHLAYDDDIRYIVKKATAVSPWKNIYLEFSIFVWIALLFTFLTYFIFFALVVRPKDLGQVWLNMLAYMFLSGTRLKNSRTRYIIISWIWFAYLINACYQTTLVSITLHPHNFYQVSDVDDIAAYNMKPCVSKGVKDFLLTENLSFEENQGGDCNNLTESIHTVSRSYEKFTVVYNFMYTYNKYSFYDKTGDSMVYAFKRPLSKLSYGIYMYKGFPLKEKLYMHVLRMRENGLIQRYMQLLHWQNNERFLFKEKLRKPYYIIPWGVLFIGHTIAFIVLILEILVKKLINSKRHKRNM</sequence>
<evidence type="ECO:0000256" key="5">
    <source>
        <dbReference type="ARBA" id="ARBA00023136"/>
    </source>
</evidence>
<feature type="transmembrane region" description="Helical" evidence="8">
    <location>
        <begin position="445"/>
        <end position="470"/>
    </location>
</feature>
<evidence type="ECO:0000313" key="10">
    <source>
        <dbReference type="EMBL" id="CAH2108001.1"/>
    </source>
</evidence>
<keyword evidence="11" id="KW-1185">Reference proteome</keyword>
<evidence type="ECO:0000256" key="7">
    <source>
        <dbReference type="ARBA" id="ARBA00023180"/>
    </source>
</evidence>
<dbReference type="SUPFAM" id="SSF53850">
    <property type="entry name" value="Periplasmic binding protein-like II"/>
    <property type="match status" value="1"/>
</dbReference>
<name>A0AAU9VCM9_EUPED</name>
<dbReference type="Proteomes" id="UP001153954">
    <property type="component" value="Unassembled WGS sequence"/>
</dbReference>